<feature type="domain" description="ABM" evidence="1">
    <location>
        <begin position="2"/>
        <end position="93"/>
    </location>
</feature>
<evidence type="ECO:0000259" key="1">
    <source>
        <dbReference type="PROSITE" id="PS51725"/>
    </source>
</evidence>
<dbReference type="GO" id="GO:0004497">
    <property type="term" value="F:monooxygenase activity"/>
    <property type="evidence" value="ECO:0007669"/>
    <property type="project" value="UniProtKB-KW"/>
</dbReference>
<dbReference type="SUPFAM" id="SSF54909">
    <property type="entry name" value="Dimeric alpha+beta barrel"/>
    <property type="match status" value="1"/>
</dbReference>
<protein>
    <submittedName>
        <fullName evidence="2">Quinol monooxygenase YgiN</fullName>
    </submittedName>
</protein>
<evidence type="ECO:0000313" key="2">
    <source>
        <dbReference type="EMBL" id="MBB5284291.1"/>
    </source>
</evidence>
<dbReference type="Pfam" id="PF03992">
    <property type="entry name" value="ABM"/>
    <property type="match status" value="1"/>
</dbReference>
<reference evidence="2 3" key="1">
    <citation type="submission" date="2020-08" db="EMBL/GenBank/DDBJ databases">
        <title>Genomic Encyclopedia of Type Strains, Phase IV (KMG-IV): sequencing the most valuable type-strain genomes for metagenomic binning, comparative biology and taxonomic classification.</title>
        <authorList>
            <person name="Goeker M."/>
        </authorList>
    </citation>
    <scope>NUCLEOTIDE SEQUENCE [LARGE SCALE GENOMIC DNA]</scope>
    <source>
        <strain evidence="2 3">DSM 105074</strain>
    </source>
</reference>
<dbReference type="Proteomes" id="UP000557307">
    <property type="component" value="Unassembled WGS sequence"/>
</dbReference>
<keyword evidence="2" id="KW-0560">Oxidoreductase</keyword>
<name>A0A840TL66_9BACT</name>
<keyword evidence="2" id="KW-0503">Monooxygenase</keyword>
<accession>A0A840TL66</accession>
<comment type="caution">
    <text evidence="2">The sequence shown here is derived from an EMBL/GenBank/DDBJ whole genome shotgun (WGS) entry which is preliminary data.</text>
</comment>
<keyword evidence="3" id="KW-1185">Reference proteome</keyword>
<evidence type="ECO:0000313" key="3">
    <source>
        <dbReference type="Proteomes" id="UP000557307"/>
    </source>
</evidence>
<dbReference type="InterPro" id="IPR007138">
    <property type="entry name" value="ABM_dom"/>
</dbReference>
<dbReference type="PROSITE" id="PS51725">
    <property type="entry name" value="ABM"/>
    <property type="match status" value="1"/>
</dbReference>
<dbReference type="InterPro" id="IPR011008">
    <property type="entry name" value="Dimeric_a/b-barrel"/>
</dbReference>
<dbReference type="Gene3D" id="3.30.70.100">
    <property type="match status" value="1"/>
</dbReference>
<gene>
    <name evidence="2" type="ORF">HNQ92_002434</name>
</gene>
<proteinExistence type="predicted"/>
<organism evidence="2 3">
    <name type="scientific">Rhabdobacter roseus</name>
    <dbReference type="NCBI Taxonomy" id="1655419"/>
    <lineage>
        <taxon>Bacteria</taxon>
        <taxon>Pseudomonadati</taxon>
        <taxon>Bacteroidota</taxon>
        <taxon>Cytophagia</taxon>
        <taxon>Cytophagales</taxon>
        <taxon>Cytophagaceae</taxon>
        <taxon>Rhabdobacter</taxon>
    </lineage>
</organism>
<dbReference type="AlphaFoldDB" id="A0A840TL66"/>
<dbReference type="EMBL" id="JACHGF010000003">
    <property type="protein sequence ID" value="MBB5284291.1"/>
    <property type="molecule type" value="Genomic_DNA"/>
</dbReference>
<sequence length="100" mass="11761">MLIRLVRMTFRPDEVPTFRAIFDESKQKIRAQPGCTYLELWQDMQQSHVFVTHSHWVSEAALEQYRQSELFRGTWARTKVLFAEKPVAFSAQVVDKTDEA</sequence>
<dbReference type="RefSeq" id="WP_184174240.1">
    <property type="nucleotide sequence ID" value="NZ_JACHGF010000003.1"/>
</dbReference>